<sequence length="124" mass="14440">MRLQKYTSNCNKYVIIEYQVSYYSQQIQADIMSLPATLQARYLSLTARMKIYGPHLGEPHTKVLGNGLLELRLKGAEGIARVFYCTMVGKQIVMLHSFVKKTQKIPFKEKRIAEIRMREVKNER</sequence>
<evidence type="ECO:0000313" key="2">
    <source>
        <dbReference type="Proteomes" id="UP000008392"/>
    </source>
</evidence>
<reference evidence="1 2" key="4">
    <citation type="journal article" date="2010" name="Environ. Microbiol.">
        <title>The bacterial genus Collimonas: mycophagy, weathering and other adaptive solutions to life in oligotrophic soil environments.</title>
        <authorList>
            <person name="Leveau J.H."/>
            <person name="Uroz S."/>
            <person name="de Boer W."/>
        </authorList>
    </citation>
    <scope>NUCLEOTIDE SEQUENCE [LARGE SCALE GENOMIC DNA]</scope>
    <source>
        <strain evidence="1 2">Ter331</strain>
    </source>
</reference>
<dbReference type="STRING" id="1005048.CFU_3596"/>
<accession>G0ADF8</accession>
<dbReference type="eggNOG" id="COG4679">
    <property type="taxonomic scope" value="Bacteria"/>
</dbReference>
<name>G0ADF8_COLFT</name>
<dbReference type="EMBL" id="CP002745">
    <property type="protein sequence ID" value="AEK63420.1"/>
    <property type="molecule type" value="Genomic_DNA"/>
</dbReference>
<reference evidence="1 2" key="1">
    <citation type="journal article" date="2004" name="Environ. Microbiol.">
        <title>Phylogeny-function analysis of (meta)genomic libraries: screening for expression of ribosomal RNA genes by large-insert library fluorescent in situ hybridization (LIL-FISH).</title>
        <authorList>
            <person name="Leveau J.H."/>
            <person name="Gerards S."/>
            <person name="de Boer W."/>
            <person name="van Veen J.A."/>
        </authorList>
    </citation>
    <scope>NUCLEOTIDE SEQUENCE [LARGE SCALE GENOMIC DNA]</scope>
    <source>
        <strain evidence="1 2">Ter331</strain>
    </source>
</reference>
<reference evidence="1 2" key="2">
    <citation type="journal article" date="2006" name="J. Microbiol. Methods">
        <title>Genomic flank-sequencing of plasposon insertion sites for rapid identification of functional genes.</title>
        <authorList>
            <person name="Leveau J.H."/>
            <person name="Gerards S."/>
            <person name="Fritsche K."/>
            <person name="Zondag G."/>
            <person name="van Veen J.A."/>
        </authorList>
    </citation>
    <scope>NUCLEOTIDE SEQUENCE [LARGE SCALE GENOMIC DNA]</scope>
    <source>
        <strain evidence="1 2">Ter331</strain>
    </source>
</reference>
<proteinExistence type="predicted"/>
<dbReference type="HOGENOM" id="CLU_122734_6_0_4"/>
<dbReference type="Pfam" id="PF05973">
    <property type="entry name" value="Gp49"/>
    <property type="match status" value="1"/>
</dbReference>
<reference evidence="1 2" key="3">
    <citation type="journal article" date="2008" name="FEMS Microbiol. Ecol.">
        <title>Identification and characterization of genes underlying chitinolysis in Collimonas fungivorans Ter331.</title>
        <authorList>
            <person name="Fritsche K."/>
            <person name="de Boer W."/>
            <person name="Gerards S."/>
            <person name="van den Berg M."/>
            <person name="van Veen J.A."/>
            <person name="Leveau J.H."/>
        </authorList>
    </citation>
    <scope>NUCLEOTIDE SEQUENCE [LARGE SCALE GENOMIC DNA]</scope>
    <source>
        <strain evidence="1 2">Ter331</strain>
    </source>
</reference>
<evidence type="ECO:0008006" key="3">
    <source>
        <dbReference type="Google" id="ProtNLM"/>
    </source>
</evidence>
<reference evidence="2" key="6">
    <citation type="submission" date="2011-05" db="EMBL/GenBank/DDBJ databases">
        <title>Complete sequence of Collimonas fungivorans Ter331.</title>
        <authorList>
            <person name="Leveau J.H."/>
        </authorList>
    </citation>
    <scope>NUCLEOTIDE SEQUENCE [LARGE SCALE GENOMIC DNA]</scope>
    <source>
        <strain evidence="2">Ter331</strain>
    </source>
</reference>
<organism evidence="1 2">
    <name type="scientific">Collimonas fungivorans (strain Ter331)</name>
    <dbReference type="NCBI Taxonomy" id="1005048"/>
    <lineage>
        <taxon>Bacteria</taxon>
        <taxon>Pseudomonadati</taxon>
        <taxon>Pseudomonadota</taxon>
        <taxon>Betaproteobacteria</taxon>
        <taxon>Burkholderiales</taxon>
        <taxon>Oxalobacteraceae</taxon>
        <taxon>Collimonas</taxon>
    </lineage>
</organism>
<gene>
    <name evidence="1" type="ordered locus">CFU_3596</name>
</gene>
<dbReference type="Proteomes" id="UP000008392">
    <property type="component" value="Chromosome"/>
</dbReference>
<dbReference type="AlphaFoldDB" id="G0ADF8"/>
<dbReference type="KEGG" id="cfu:CFU_3596"/>
<keyword evidence="2" id="KW-1185">Reference proteome</keyword>
<evidence type="ECO:0000313" key="1">
    <source>
        <dbReference type="EMBL" id="AEK63420.1"/>
    </source>
</evidence>
<reference evidence="1 2" key="5">
    <citation type="journal article" date="2011" name="ISME J.">
        <title>Dual transcriptional profiling of a bacterial/fungal confrontation: Collimonas fungivorans versus Aspergillus niger.</title>
        <authorList>
            <person name="Mela F."/>
            <person name="Fritsche K."/>
            <person name="de Boer W."/>
            <person name="van Veen J.A."/>
            <person name="de Graaff L.H."/>
            <person name="van den Berg M."/>
            <person name="Leveau J.H."/>
        </authorList>
    </citation>
    <scope>NUCLEOTIDE SEQUENCE [LARGE SCALE GENOMIC DNA]</scope>
    <source>
        <strain evidence="1 2">Ter331</strain>
    </source>
</reference>
<protein>
    <recommendedName>
        <fullName evidence="3">Phage-related protein</fullName>
    </recommendedName>
</protein>
<dbReference type="InterPro" id="IPR009241">
    <property type="entry name" value="HigB-like"/>
</dbReference>